<name>A0A3N6S866_BRACR</name>
<reference evidence="2" key="1">
    <citation type="submission" date="2019-12" db="EMBL/GenBank/DDBJ databases">
        <title>Genome sequencing and annotation of Brassica cretica.</title>
        <authorList>
            <person name="Studholme D.J."/>
            <person name="Sarris P.F."/>
        </authorList>
    </citation>
    <scope>NUCLEOTIDE SEQUENCE</scope>
    <source>
        <strain evidence="2">PFS-102/07</strain>
        <tissue evidence="2">Leaf</tissue>
    </source>
</reference>
<gene>
    <name evidence="3" type="ORF">DY000_02009139</name>
    <name evidence="2" type="ORF">F2Q70_00012847</name>
</gene>
<evidence type="ECO:0000313" key="3">
    <source>
        <dbReference type="EMBL" id="KAF3548298.1"/>
    </source>
</evidence>
<feature type="compositionally biased region" description="Basic and acidic residues" evidence="1">
    <location>
        <begin position="1"/>
        <end position="22"/>
    </location>
</feature>
<dbReference type="EMBL" id="QGKY02000089">
    <property type="protein sequence ID" value="KAF2610284.1"/>
    <property type="molecule type" value="Genomic_DNA"/>
</dbReference>
<dbReference type="EMBL" id="QGKV02000832">
    <property type="protein sequence ID" value="KAF3548298.1"/>
    <property type="molecule type" value="Genomic_DNA"/>
</dbReference>
<evidence type="ECO:0000256" key="1">
    <source>
        <dbReference type="SAM" id="MobiDB-lite"/>
    </source>
</evidence>
<accession>A0A3N6S866</accession>
<evidence type="ECO:0000313" key="2">
    <source>
        <dbReference type="EMBL" id="KAF2610284.1"/>
    </source>
</evidence>
<reference evidence="3 4" key="3">
    <citation type="journal article" date="2020" name="BMC Genomics">
        <title>Intraspecific diversification of the crop wild relative Brassica cretica Lam. using demographic model selection.</title>
        <authorList>
            <person name="Kioukis A."/>
            <person name="Michalopoulou V.A."/>
            <person name="Briers L."/>
            <person name="Pirintsos S."/>
            <person name="Studholme D.J."/>
            <person name="Pavlidis P."/>
            <person name="Sarris P.F."/>
        </authorList>
    </citation>
    <scope>NUCLEOTIDE SEQUENCE [LARGE SCALE GENOMIC DNA]</scope>
    <source>
        <strain evidence="4">cv. PFS-1207/04</strain>
        <strain evidence="3">PFS-1207/04</strain>
    </source>
</reference>
<dbReference type="Proteomes" id="UP000266723">
    <property type="component" value="Unassembled WGS sequence"/>
</dbReference>
<protein>
    <submittedName>
        <fullName evidence="2">Uncharacterized protein</fullName>
    </submittedName>
</protein>
<dbReference type="AlphaFoldDB" id="A0A3N6S866"/>
<proteinExistence type="predicted"/>
<keyword evidence="4" id="KW-1185">Reference proteome</keyword>
<reference evidence="3" key="2">
    <citation type="submission" date="2019-12" db="EMBL/GenBank/DDBJ databases">
        <authorList>
            <person name="Studholme D.J."/>
            <person name="Sarris P."/>
        </authorList>
    </citation>
    <scope>NUCLEOTIDE SEQUENCE</scope>
    <source>
        <strain evidence="3">PFS-1207/04</strain>
        <tissue evidence="3">Leaf</tissue>
    </source>
</reference>
<organism evidence="2">
    <name type="scientific">Brassica cretica</name>
    <name type="common">Mustard</name>
    <dbReference type="NCBI Taxonomy" id="69181"/>
    <lineage>
        <taxon>Eukaryota</taxon>
        <taxon>Viridiplantae</taxon>
        <taxon>Streptophyta</taxon>
        <taxon>Embryophyta</taxon>
        <taxon>Tracheophyta</taxon>
        <taxon>Spermatophyta</taxon>
        <taxon>Magnoliopsida</taxon>
        <taxon>eudicotyledons</taxon>
        <taxon>Gunneridae</taxon>
        <taxon>Pentapetalae</taxon>
        <taxon>rosids</taxon>
        <taxon>malvids</taxon>
        <taxon>Brassicales</taxon>
        <taxon>Brassicaceae</taxon>
        <taxon>Brassiceae</taxon>
        <taxon>Brassica</taxon>
    </lineage>
</organism>
<evidence type="ECO:0000313" key="4">
    <source>
        <dbReference type="Proteomes" id="UP000266723"/>
    </source>
</evidence>
<sequence>MDEKDTYVGERERGPFGGDRKGTAVHGGGRRCYGKLPTRTACMHGGPRASYPPPSRVFKLDSYSSEYLSPSPQFH</sequence>
<comment type="caution">
    <text evidence="2">The sequence shown here is derived from an EMBL/GenBank/DDBJ whole genome shotgun (WGS) entry which is preliminary data.</text>
</comment>
<feature type="region of interest" description="Disordered" evidence="1">
    <location>
        <begin position="1"/>
        <end position="30"/>
    </location>
</feature>